<dbReference type="Pfam" id="PF03874">
    <property type="entry name" value="RNA_pol_Rpb4"/>
    <property type="match status" value="1"/>
</dbReference>
<dbReference type="InterPro" id="IPR005574">
    <property type="entry name" value="Rpb4/RPC9"/>
</dbReference>
<dbReference type="Gene3D" id="1.20.1250.40">
    <property type="match status" value="1"/>
</dbReference>
<evidence type="ECO:0000313" key="9">
    <source>
        <dbReference type="EMBL" id="KIK06229.1"/>
    </source>
</evidence>
<feature type="domain" description="RNA polymerase Rpb4/RPC9 core" evidence="8">
    <location>
        <begin position="39"/>
        <end position="152"/>
    </location>
</feature>
<keyword evidence="4" id="KW-0240">DNA-directed RNA polymerase</keyword>
<evidence type="ECO:0000256" key="2">
    <source>
        <dbReference type="ARBA" id="ARBA00006898"/>
    </source>
</evidence>
<reference evidence="10" key="2">
    <citation type="submission" date="2015-01" db="EMBL/GenBank/DDBJ databases">
        <title>Evolutionary Origins and Diversification of the Mycorrhizal Mutualists.</title>
        <authorList>
            <consortium name="DOE Joint Genome Institute"/>
            <consortium name="Mycorrhizal Genomics Consortium"/>
            <person name="Kohler A."/>
            <person name="Kuo A."/>
            <person name="Nagy L.G."/>
            <person name="Floudas D."/>
            <person name="Copeland A."/>
            <person name="Barry K.W."/>
            <person name="Cichocki N."/>
            <person name="Veneault-Fourrey C."/>
            <person name="LaButti K."/>
            <person name="Lindquist E.A."/>
            <person name="Lipzen A."/>
            <person name="Lundell T."/>
            <person name="Morin E."/>
            <person name="Murat C."/>
            <person name="Riley R."/>
            <person name="Ohm R."/>
            <person name="Sun H."/>
            <person name="Tunlid A."/>
            <person name="Henrissat B."/>
            <person name="Grigoriev I.V."/>
            <person name="Hibbett D.S."/>
            <person name="Martin F."/>
        </authorList>
    </citation>
    <scope>NUCLEOTIDE SEQUENCE [LARGE SCALE GENOMIC DNA]</scope>
    <source>
        <strain evidence="10">LaAM-08-1</strain>
    </source>
</reference>
<name>A0A0C9XX80_9AGAR</name>
<feature type="compositionally biased region" description="Acidic residues" evidence="7">
    <location>
        <begin position="184"/>
        <end position="199"/>
    </location>
</feature>
<dbReference type="OrthoDB" id="1746530at2759"/>
<dbReference type="GO" id="GO:0006384">
    <property type="term" value="P:transcription initiation at RNA polymerase III promoter"/>
    <property type="evidence" value="ECO:0007669"/>
    <property type="project" value="InterPro"/>
</dbReference>
<proteinExistence type="inferred from homology"/>
<keyword evidence="10" id="KW-1185">Reference proteome</keyword>
<keyword evidence="6" id="KW-0539">Nucleus</keyword>
<protein>
    <recommendedName>
        <fullName evidence="3">DNA-directed RNA polymerase III subunit RPC9</fullName>
    </recommendedName>
</protein>
<evidence type="ECO:0000256" key="6">
    <source>
        <dbReference type="ARBA" id="ARBA00023242"/>
    </source>
</evidence>
<evidence type="ECO:0000313" key="10">
    <source>
        <dbReference type="Proteomes" id="UP000054477"/>
    </source>
</evidence>
<dbReference type="STRING" id="1095629.A0A0C9XX80"/>
<dbReference type="SMART" id="SM00657">
    <property type="entry name" value="RPOL4c"/>
    <property type="match status" value="1"/>
</dbReference>
<evidence type="ECO:0000256" key="4">
    <source>
        <dbReference type="ARBA" id="ARBA00022478"/>
    </source>
</evidence>
<organism evidence="9 10">
    <name type="scientific">Laccaria amethystina LaAM-08-1</name>
    <dbReference type="NCBI Taxonomy" id="1095629"/>
    <lineage>
        <taxon>Eukaryota</taxon>
        <taxon>Fungi</taxon>
        <taxon>Dikarya</taxon>
        <taxon>Basidiomycota</taxon>
        <taxon>Agaricomycotina</taxon>
        <taxon>Agaricomycetes</taxon>
        <taxon>Agaricomycetidae</taxon>
        <taxon>Agaricales</taxon>
        <taxon>Agaricineae</taxon>
        <taxon>Hydnangiaceae</taxon>
        <taxon>Laccaria</taxon>
    </lineage>
</organism>
<sequence>MEVVNPRVALLSNFEVFTLLQELESDHLTRTKLAQRIKKEEEASGTVHGSSTLANINAHLEATENLRTIEVEAIGYLSADYLPTSSQSAEGITKLVKDLVPYELTKAEKLQMVNLAPTLAVELYVIVEELEDRLGDRMEEILTHVRSSTATSAASALQTTRIDSVYDDDVVHIEEDSWQHNSGEDADGIIDEDMFDDTGEGAGVEGDLDVDDDD</sequence>
<evidence type="ECO:0000256" key="3">
    <source>
        <dbReference type="ARBA" id="ARBA00016672"/>
    </source>
</evidence>
<dbReference type="SUPFAM" id="SSF47819">
    <property type="entry name" value="HRDC-like"/>
    <property type="match status" value="1"/>
</dbReference>
<dbReference type="PANTHER" id="PTHR15561:SF0">
    <property type="entry name" value="DNA-DIRECTED RNA POLYMERASE III SUBUNIT RPC9"/>
    <property type="match status" value="1"/>
</dbReference>
<comment type="subcellular location">
    <subcellularLocation>
        <location evidence="1">Nucleus</location>
    </subcellularLocation>
</comment>
<evidence type="ECO:0000256" key="1">
    <source>
        <dbReference type="ARBA" id="ARBA00004123"/>
    </source>
</evidence>
<dbReference type="InterPro" id="IPR010997">
    <property type="entry name" value="HRDC-like_sf"/>
</dbReference>
<dbReference type="AlphaFoldDB" id="A0A0C9XX80"/>
<dbReference type="InterPro" id="IPR038324">
    <property type="entry name" value="Rpb4/RPC9_sf"/>
</dbReference>
<feature type="region of interest" description="Disordered" evidence="7">
    <location>
        <begin position="175"/>
        <end position="214"/>
    </location>
</feature>
<evidence type="ECO:0000259" key="8">
    <source>
        <dbReference type="SMART" id="SM00657"/>
    </source>
</evidence>
<accession>A0A0C9XX80</accession>
<dbReference type="PANTHER" id="PTHR15561">
    <property type="entry name" value="CALCITONIN GENE-RELATED PEPTIDE-RECEPTOR COMPONENT PROTEIN"/>
    <property type="match status" value="1"/>
</dbReference>
<dbReference type="Proteomes" id="UP000054477">
    <property type="component" value="Unassembled WGS sequence"/>
</dbReference>
<dbReference type="EMBL" id="KN838554">
    <property type="protein sequence ID" value="KIK06229.1"/>
    <property type="molecule type" value="Genomic_DNA"/>
</dbReference>
<dbReference type="HOGENOM" id="CLU_092529_0_0_1"/>
<dbReference type="InterPro" id="IPR006590">
    <property type="entry name" value="RNA_pol_Rpb4/RPC9_core"/>
</dbReference>
<comment type="similarity">
    <text evidence="2">Belongs to the eukaryotic RPC9 RNA polymerase subunit family.</text>
</comment>
<keyword evidence="5" id="KW-0804">Transcription</keyword>
<evidence type="ECO:0000256" key="5">
    <source>
        <dbReference type="ARBA" id="ARBA00023163"/>
    </source>
</evidence>
<evidence type="ECO:0000256" key="7">
    <source>
        <dbReference type="SAM" id="MobiDB-lite"/>
    </source>
</evidence>
<dbReference type="GO" id="GO:0000166">
    <property type="term" value="F:nucleotide binding"/>
    <property type="evidence" value="ECO:0007669"/>
    <property type="project" value="InterPro"/>
</dbReference>
<dbReference type="InterPro" id="IPR038846">
    <property type="entry name" value="RPC9"/>
</dbReference>
<reference evidence="9 10" key="1">
    <citation type="submission" date="2014-04" db="EMBL/GenBank/DDBJ databases">
        <authorList>
            <consortium name="DOE Joint Genome Institute"/>
            <person name="Kuo A."/>
            <person name="Kohler A."/>
            <person name="Nagy L.G."/>
            <person name="Floudas D."/>
            <person name="Copeland A."/>
            <person name="Barry K.W."/>
            <person name="Cichocki N."/>
            <person name="Veneault-Fourrey C."/>
            <person name="LaButti K."/>
            <person name="Lindquist E.A."/>
            <person name="Lipzen A."/>
            <person name="Lundell T."/>
            <person name="Morin E."/>
            <person name="Murat C."/>
            <person name="Sun H."/>
            <person name="Tunlid A."/>
            <person name="Henrissat B."/>
            <person name="Grigoriev I.V."/>
            <person name="Hibbett D.S."/>
            <person name="Martin F."/>
            <person name="Nordberg H.P."/>
            <person name="Cantor M.N."/>
            <person name="Hua S.X."/>
        </authorList>
    </citation>
    <scope>NUCLEOTIDE SEQUENCE [LARGE SCALE GENOMIC DNA]</scope>
    <source>
        <strain evidence="9 10">LaAM-08-1</strain>
    </source>
</reference>
<dbReference type="GO" id="GO:0005666">
    <property type="term" value="C:RNA polymerase III complex"/>
    <property type="evidence" value="ECO:0007669"/>
    <property type="project" value="InterPro"/>
</dbReference>
<gene>
    <name evidence="9" type="ORF">K443DRAFT_674514</name>
</gene>